<dbReference type="EMBL" id="JAQNDO010000001">
    <property type="protein sequence ID" value="MDC0747923.1"/>
    <property type="molecule type" value="Genomic_DNA"/>
</dbReference>
<proteinExistence type="predicted"/>
<dbReference type="InterPro" id="IPR014030">
    <property type="entry name" value="Ketoacyl_synth_N"/>
</dbReference>
<reference evidence="2 3" key="1">
    <citation type="submission" date="2022-11" db="EMBL/GenBank/DDBJ databases">
        <title>Minimal conservation of predation-associated metabolite biosynthetic gene clusters underscores biosynthetic potential of Myxococcota including descriptions for ten novel species: Archangium lansinium sp. nov., Myxococcus landrumus sp. nov., Nannocystis bai.</title>
        <authorList>
            <person name="Ahearne A."/>
            <person name="Stevens C."/>
            <person name="Dowd S."/>
        </authorList>
    </citation>
    <scope>NUCLEOTIDE SEQUENCE [LARGE SCALE GENOMIC DNA]</scope>
    <source>
        <strain evidence="2 3">RJM3</strain>
    </source>
</reference>
<dbReference type="RefSeq" id="WP_271926652.1">
    <property type="nucleotide sequence ID" value="NZ_JAQNDO010000001.1"/>
</dbReference>
<name>A0ABT5F1G1_9BACT</name>
<evidence type="ECO:0000313" key="3">
    <source>
        <dbReference type="Proteomes" id="UP001221411"/>
    </source>
</evidence>
<dbReference type="Proteomes" id="UP001221411">
    <property type="component" value="Unassembled WGS sequence"/>
</dbReference>
<sequence length="96" mass="10432">MRSLPVASFSSFVESVRLNDPSPSSMRIAIIGMARRLPGGVSSPAELWKLLREGRHGIREVPPAFEPNPLIRSMTKFEFALHGGSPAARTRTSSTA</sequence>
<organism evidence="2 3">
    <name type="scientific">Polyangium mundeleinium</name>
    <dbReference type="NCBI Taxonomy" id="2995306"/>
    <lineage>
        <taxon>Bacteria</taxon>
        <taxon>Pseudomonadati</taxon>
        <taxon>Myxococcota</taxon>
        <taxon>Polyangia</taxon>
        <taxon>Polyangiales</taxon>
        <taxon>Polyangiaceae</taxon>
        <taxon>Polyangium</taxon>
    </lineage>
</organism>
<gene>
    <name evidence="2" type="ORF">POL67_41720</name>
</gene>
<evidence type="ECO:0000259" key="1">
    <source>
        <dbReference type="Pfam" id="PF00109"/>
    </source>
</evidence>
<feature type="domain" description="Beta-ketoacyl synthase-like N-terminal" evidence="1">
    <location>
        <begin position="27"/>
        <end position="63"/>
    </location>
</feature>
<dbReference type="Gene3D" id="3.40.47.10">
    <property type="match status" value="1"/>
</dbReference>
<keyword evidence="3" id="KW-1185">Reference proteome</keyword>
<evidence type="ECO:0000313" key="2">
    <source>
        <dbReference type="EMBL" id="MDC0747923.1"/>
    </source>
</evidence>
<comment type="caution">
    <text evidence="2">The sequence shown here is derived from an EMBL/GenBank/DDBJ whole genome shotgun (WGS) entry which is preliminary data.</text>
</comment>
<dbReference type="SUPFAM" id="SSF53901">
    <property type="entry name" value="Thiolase-like"/>
    <property type="match status" value="1"/>
</dbReference>
<dbReference type="InterPro" id="IPR016039">
    <property type="entry name" value="Thiolase-like"/>
</dbReference>
<accession>A0ABT5F1G1</accession>
<protein>
    <submittedName>
        <fullName evidence="2">Beta-ketoacyl synthase N-terminal-like domain-containing protein</fullName>
    </submittedName>
</protein>
<dbReference type="Pfam" id="PF00109">
    <property type="entry name" value="ketoacyl-synt"/>
    <property type="match status" value="1"/>
</dbReference>